<gene>
    <name evidence="1" type="ORF">B9W14_20340</name>
</gene>
<dbReference type="RefSeq" id="WP_032077325.1">
    <property type="nucleotide sequence ID" value="NZ_CP020953.1"/>
</dbReference>
<keyword evidence="2" id="KW-1185">Reference proteome</keyword>
<sequence length="507" mass="59525">MHKRSEFDRYTGEEAIDNICYEYSLFQIGTFQYPEAGVKEHVEAFWKELFKIINKVIFEGKDTEEYIDMVKNKTDREDNDIEDEETIRNKVKRIFDVTATYRQEKGRVKEIQFTVTPLKAFDLNVLYKELKYTFIIKAEENFSKDFLREIIGCTVDYWYNSLLAENLIEFNQVIDEIIMQYEFNKSKEEFIGILGKGLEKLKVKFKIENREVIKNFDDLMDYNGEDKVEPVVDIINMIMNSIKSSGYSSVSEKDSLSKVRKDARDGFINEIFDQIRINNYIDKLQENQYKLVEIFALLREVSDIVIKTVKSLKVKHCNISFGLGEGFLDVSEEYAVIGLSEDVIKDLSTLALFDEFVEERVEAYKEDLLNAVFTYKQPYGIIKVKPDRSMVPKELGIYSIEALHNLFKKYTHRDINSSKARIGVAYYEDNYEDKDIFAVIEKIPVTEREAEEICETDDCLIMDNIKPSVEEKRKGKTKIKVIFKIKPYDKKTNDYVDMKLKDILKTE</sequence>
<dbReference type="EMBL" id="CP020953">
    <property type="protein sequence ID" value="AWI06745.1"/>
    <property type="molecule type" value="Genomic_DNA"/>
</dbReference>
<accession>A0A2U8DWH7</accession>
<dbReference type="Proteomes" id="UP000244910">
    <property type="component" value="Chromosome"/>
</dbReference>
<reference evidence="2" key="1">
    <citation type="submission" date="2017-04" db="EMBL/GenBank/DDBJ databases">
        <authorList>
            <person name="Song Y."/>
            <person name="Cho B.-K."/>
        </authorList>
    </citation>
    <scope>NUCLEOTIDE SEQUENCE [LARGE SCALE GENOMIC DNA]</scope>
    <source>
        <strain evidence="2">SL1</strain>
    </source>
</reference>
<protein>
    <submittedName>
        <fullName evidence="1">Uncharacterized protein</fullName>
    </submittedName>
</protein>
<dbReference type="AlphaFoldDB" id="A0A2U8DWH7"/>
<dbReference type="KEGG" id="cdrk:B9W14_20340"/>
<proteinExistence type="predicted"/>
<evidence type="ECO:0000313" key="1">
    <source>
        <dbReference type="EMBL" id="AWI06745.1"/>
    </source>
</evidence>
<organism evidence="1 2">
    <name type="scientific">Clostridium drakei</name>
    <dbReference type="NCBI Taxonomy" id="332101"/>
    <lineage>
        <taxon>Bacteria</taxon>
        <taxon>Bacillati</taxon>
        <taxon>Bacillota</taxon>
        <taxon>Clostridia</taxon>
        <taxon>Eubacteriales</taxon>
        <taxon>Clostridiaceae</taxon>
        <taxon>Clostridium</taxon>
    </lineage>
</organism>
<name>A0A2U8DWH7_9CLOT</name>
<evidence type="ECO:0000313" key="2">
    <source>
        <dbReference type="Proteomes" id="UP000244910"/>
    </source>
</evidence>